<dbReference type="RefSeq" id="WP_046665197.1">
    <property type="nucleotide sequence ID" value="NZ_CCRH01000002.1"/>
</dbReference>
<evidence type="ECO:0000256" key="1">
    <source>
        <dbReference type="SAM" id="Phobius"/>
    </source>
</evidence>
<dbReference type="Proteomes" id="UP000046176">
    <property type="component" value="Unassembled WGS sequence"/>
</dbReference>
<organism evidence="2 3">
    <name type="scientific">Neorhizobium galegae bv. officinalis</name>
    <dbReference type="NCBI Taxonomy" id="323656"/>
    <lineage>
        <taxon>Bacteria</taxon>
        <taxon>Pseudomonadati</taxon>
        <taxon>Pseudomonadota</taxon>
        <taxon>Alphaproteobacteria</taxon>
        <taxon>Hyphomicrobiales</taxon>
        <taxon>Rhizobiaceae</taxon>
        <taxon>Rhizobium/Agrobacterium group</taxon>
        <taxon>Neorhizobium</taxon>
    </lineage>
</organism>
<reference evidence="2 3" key="1">
    <citation type="submission" date="2014-08" db="EMBL/GenBank/DDBJ databases">
        <authorList>
            <person name="Chen Y.-H."/>
        </authorList>
    </citation>
    <scope>NUCLEOTIDE SEQUENCE [LARGE SCALE GENOMIC DNA]</scope>
</reference>
<proteinExistence type="predicted"/>
<protein>
    <recommendedName>
        <fullName evidence="4">Fluoride ion transporter CrcB</fullName>
    </recommendedName>
</protein>
<feature type="transmembrane region" description="Helical" evidence="1">
    <location>
        <begin position="15"/>
        <end position="37"/>
    </location>
</feature>
<gene>
    <name evidence="2" type="ORF">NGAL_HAMBI1145_09480</name>
</gene>
<feature type="transmembrane region" description="Helical" evidence="1">
    <location>
        <begin position="44"/>
        <end position="69"/>
    </location>
</feature>
<keyword evidence="1" id="KW-0472">Membrane</keyword>
<evidence type="ECO:0000313" key="3">
    <source>
        <dbReference type="Proteomes" id="UP000046176"/>
    </source>
</evidence>
<sequence>MAVLEHAARPSIFEVAVYLCLFCGGTTFATYLLELWLAARQRSLLLSSCLFGTSVLTIYTLILIVYAGLSA</sequence>
<dbReference type="AlphaFoldDB" id="A0A0T7FAW8"/>
<accession>A0A0T7FAW8</accession>
<evidence type="ECO:0008006" key="4">
    <source>
        <dbReference type="Google" id="ProtNLM"/>
    </source>
</evidence>
<evidence type="ECO:0000313" key="2">
    <source>
        <dbReference type="EMBL" id="CDZ32177.1"/>
    </source>
</evidence>
<keyword evidence="1" id="KW-0812">Transmembrane</keyword>
<keyword evidence="1" id="KW-1133">Transmembrane helix</keyword>
<name>A0A0T7FAW8_NEOGA</name>
<dbReference type="EMBL" id="CCRH01000002">
    <property type="protein sequence ID" value="CDZ32177.1"/>
    <property type="molecule type" value="Genomic_DNA"/>
</dbReference>